<keyword evidence="4" id="KW-1003">Cell membrane</keyword>
<dbReference type="EMBL" id="JBHSAJ010000004">
    <property type="protein sequence ID" value="MFC3933615.1"/>
    <property type="molecule type" value="Genomic_DNA"/>
</dbReference>
<feature type="domain" description="Histidine kinase" evidence="15">
    <location>
        <begin position="524"/>
        <end position="743"/>
    </location>
</feature>
<evidence type="ECO:0000256" key="1">
    <source>
        <dbReference type="ARBA" id="ARBA00000085"/>
    </source>
</evidence>
<evidence type="ECO:0000256" key="3">
    <source>
        <dbReference type="ARBA" id="ARBA00012438"/>
    </source>
</evidence>
<dbReference type="InterPro" id="IPR036890">
    <property type="entry name" value="HATPase_C_sf"/>
</dbReference>
<evidence type="ECO:0000256" key="13">
    <source>
        <dbReference type="ARBA" id="ARBA00023136"/>
    </source>
</evidence>
<evidence type="ECO:0000256" key="11">
    <source>
        <dbReference type="ARBA" id="ARBA00022989"/>
    </source>
</evidence>
<name>A0ABV8D4Z2_9BURK</name>
<evidence type="ECO:0000256" key="9">
    <source>
        <dbReference type="ARBA" id="ARBA00022777"/>
    </source>
</evidence>
<evidence type="ECO:0000256" key="10">
    <source>
        <dbReference type="ARBA" id="ARBA00022840"/>
    </source>
</evidence>
<dbReference type="CDD" id="cd00130">
    <property type="entry name" value="PAS"/>
    <property type="match status" value="1"/>
</dbReference>
<dbReference type="InterPro" id="IPR033479">
    <property type="entry name" value="dCache_1"/>
</dbReference>
<evidence type="ECO:0000256" key="5">
    <source>
        <dbReference type="ARBA" id="ARBA00022553"/>
    </source>
</evidence>
<dbReference type="InterPro" id="IPR004358">
    <property type="entry name" value="Sig_transdc_His_kin-like_C"/>
</dbReference>
<dbReference type="SUPFAM" id="SSF103190">
    <property type="entry name" value="Sensory domain-like"/>
    <property type="match status" value="1"/>
</dbReference>
<dbReference type="CDD" id="cd12914">
    <property type="entry name" value="PDC1_DGC_like"/>
    <property type="match status" value="1"/>
</dbReference>
<dbReference type="InterPro" id="IPR029151">
    <property type="entry name" value="Sensor-like_sf"/>
</dbReference>
<keyword evidence="9" id="KW-0418">Kinase</keyword>
<evidence type="ECO:0000256" key="2">
    <source>
        <dbReference type="ARBA" id="ARBA00004651"/>
    </source>
</evidence>
<dbReference type="PRINTS" id="PR00344">
    <property type="entry name" value="BCTRLSENSOR"/>
</dbReference>
<feature type="region of interest" description="Disordered" evidence="14">
    <location>
        <begin position="1"/>
        <end position="24"/>
    </location>
</feature>
<sequence length="747" mass="82200">MPTTPAEPAAPRAPLALPPPGTALPPGRISRWRAAVRGTGPMAAVVGLAVLLVLGAGEWATQSELDNQWDNLRRSGEVQALALRGVATRYSYLPFTAAQQPLIAELLHNPGAQPLRSAANAYLQTINANAGSDTLYVMNTDGLTVASSNWDTPTSFVNQNYGNRPYFRDALQGQPGRFYGVGKTTGEPGLFASAPVVENGRVIGVVAVKVWMQPIVDTWAQLRDPVFVTDERGIIFLGSVLPWLYQTTRPLPEQDVQQVQFDEQYGARWTPQPVPWKTLQRDGQPGTEILVPGTGKRYLALEERLPDLGWTLTLTADSKAIALARQQAWALASLASGLLVLGALYWQLRERRLQENRQARIELEQRVQERTHALQQAQAFRQSMEDSLLVGMRARDLEGRIVYVNAAMCDMVGYSADELIGCLPPYPYWHPDDLDRHWNDSDTALAGKAAPQGNENRLRHRNGSDVYTMFYTARLIDGNGQHIGWMSSVVDITAQKRAEEQQQQREAQLQRVQRVITVGEMASTLAHELNQPLAALVNYAAAARSLAAQGKTELLNDSLTALSSQALRAADIVGRIRRWVRQHPEAREPCDLNAAVDQSLGLLLRAEARRHGVAVRLDLAHGPLRVNADRVLLEQVVLNLGLNALQAMQAMRADGTPTEAHELLLRTTADTRFACLEVLDRGPGLPPEIAERLFEPFFTTRSDGLGLGLNICRSIVESMGGELLARNRDGGGAVFEIRLPRIFLPPP</sequence>
<dbReference type="PANTHER" id="PTHR43065:SF10">
    <property type="entry name" value="PEROXIDE STRESS-ACTIVATED HISTIDINE KINASE MAK3"/>
    <property type="match status" value="1"/>
</dbReference>
<protein>
    <recommendedName>
        <fullName evidence="3">histidine kinase</fullName>
        <ecNumber evidence="3">2.7.13.3</ecNumber>
    </recommendedName>
</protein>
<evidence type="ECO:0000256" key="4">
    <source>
        <dbReference type="ARBA" id="ARBA00022475"/>
    </source>
</evidence>
<evidence type="ECO:0000259" key="16">
    <source>
        <dbReference type="PROSITE" id="PS50112"/>
    </source>
</evidence>
<keyword evidence="5" id="KW-0597">Phosphoprotein</keyword>
<dbReference type="Pfam" id="PF02743">
    <property type="entry name" value="dCache_1"/>
    <property type="match status" value="1"/>
</dbReference>
<dbReference type="Pfam" id="PF02518">
    <property type="entry name" value="HATPase_c"/>
    <property type="match status" value="1"/>
</dbReference>
<dbReference type="PROSITE" id="PS50109">
    <property type="entry name" value="HIS_KIN"/>
    <property type="match status" value="1"/>
</dbReference>
<dbReference type="Gene3D" id="1.10.287.130">
    <property type="match status" value="1"/>
</dbReference>
<keyword evidence="19" id="KW-1185">Reference proteome</keyword>
<evidence type="ECO:0000256" key="6">
    <source>
        <dbReference type="ARBA" id="ARBA00022679"/>
    </source>
</evidence>
<dbReference type="SMART" id="SM00387">
    <property type="entry name" value="HATPase_c"/>
    <property type="match status" value="1"/>
</dbReference>
<keyword evidence="10" id="KW-0067">ATP-binding</keyword>
<feature type="compositionally biased region" description="Low complexity" evidence="14">
    <location>
        <begin position="1"/>
        <end position="15"/>
    </location>
</feature>
<reference evidence="19" key="1">
    <citation type="journal article" date="2019" name="Int. J. Syst. Evol. Microbiol.">
        <title>The Global Catalogue of Microorganisms (GCM) 10K type strain sequencing project: providing services to taxonomists for standard genome sequencing and annotation.</title>
        <authorList>
            <consortium name="The Broad Institute Genomics Platform"/>
            <consortium name="The Broad Institute Genome Sequencing Center for Infectious Disease"/>
            <person name="Wu L."/>
            <person name="Ma J."/>
        </authorList>
    </citation>
    <scope>NUCLEOTIDE SEQUENCE [LARGE SCALE GENOMIC DNA]</scope>
    <source>
        <strain evidence="19">CCUG 2113</strain>
    </source>
</reference>
<keyword evidence="12" id="KW-0902">Two-component regulatory system</keyword>
<evidence type="ECO:0000259" key="15">
    <source>
        <dbReference type="PROSITE" id="PS50109"/>
    </source>
</evidence>
<dbReference type="InterPro" id="IPR000700">
    <property type="entry name" value="PAS-assoc_C"/>
</dbReference>
<dbReference type="Gene3D" id="3.30.565.10">
    <property type="entry name" value="Histidine kinase-like ATPase, C-terminal domain"/>
    <property type="match status" value="1"/>
</dbReference>
<gene>
    <name evidence="18" type="ORF">ACFOW3_03145</name>
</gene>
<dbReference type="Pfam" id="PF00512">
    <property type="entry name" value="HisKA"/>
    <property type="match status" value="1"/>
</dbReference>
<feature type="domain" description="PAC" evidence="17">
    <location>
        <begin position="452"/>
        <end position="504"/>
    </location>
</feature>
<feature type="domain" description="PAS" evidence="16">
    <location>
        <begin position="376"/>
        <end position="448"/>
    </location>
</feature>
<dbReference type="SMART" id="SM00091">
    <property type="entry name" value="PAS"/>
    <property type="match status" value="1"/>
</dbReference>
<evidence type="ECO:0000256" key="12">
    <source>
        <dbReference type="ARBA" id="ARBA00023012"/>
    </source>
</evidence>
<dbReference type="InterPro" id="IPR036097">
    <property type="entry name" value="HisK_dim/P_sf"/>
</dbReference>
<dbReference type="NCBIfam" id="TIGR00229">
    <property type="entry name" value="sensory_box"/>
    <property type="match status" value="1"/>
</dbReference>
<dbReference type="SUPFAM" id="SSF55874">
    <property type="entry name" value="ATPase domain of HSP90 chaperone/DNA topoisomerase II/histidine kinase"/>
    <property type="match status" value="1"/>
</dbReference>
<dbReference type="InterPro" id="IPR035965">
    <property type="entry name" value="PAS-like_dom_sf"/>
</dbReference>
<evidence type="ECO:0000313" key="19">
    <source>
        <dbReference type="Proteomes" id="UP001595693"/>
    </source>
</evidence>
<accession>A0ABV8D4Z2</accession>
<keyword evidence="6" id="KW-0808">Transferase</keyword>
<dbReference type="InterPro" id="IPR003594">
    <property type="entry name" value="HATPase_dom"/>
</dbReference>
<evidence type="ECO:0000259" key="17">
    <source>
        <dbReference type="PROSITE" id="PS50113"/>
    </source>
</evidence>
<proteinExistence type="predicted"/>
<organism evidence="18 19">
    <name type="scientific">Acidovorax facilis</name>
    <dbReference type="NCBI Taxonomy" id="12917"/>
    <lineage>
        <taxon>Bacteria</taxon>
        <taxon>Pseudomonadati</taxon>
        <taxon>Pseudomonadota</taxon>
        <taxon>Betaproteobacteria</taxon>
        <taxon>Burkholderiales</taxon>
        <taxon>Comamonadaceae</taxon>
        <taxon>Acidovorax</taxon>
    </lineage>
</organism>
<dbReference type="EC" id="2.7.13.3" evidence="3"/>
<keyword evidence="13" id="KW-0472">Membrane</keyword>
<dbReference type="SUPFAM" id="SSF55785">
    <property type="entry name" value="PYP-like sensor domain (PAS domain)"/>
    <property type="match status" value="1"/>
</dbReference>
<comment type="subcellular location">
    <subcellularLocation>
        <location evidence="2">Cell membrane</location>
        <topology evidence="2">Multi-pass membrane protein</topology>
    </subcellularLocation>
</comment>
<dbReference type="SMART" id="SM00388">
    <property type="entry name" value="HisKA"/>
    <property type="match status" value="1"/>
</dbReference>
<dbReference type="RefSeq" id="WP_238385500.1">
    <property type="nucleotide sequence ID" value="NZ_JAMXAX010000063.1"/>
</dbReference>
<dbReference type="InterPro" id="IPR000014">
    <property type="entry name" value="PAS"/>
</dbReference>
<keyword evidence="11" id="KW-1133">Transmembrane helix</keyword>
<dbReference type="PANTHER" id="PTHR43065">
    <property type="entry name" value="SENSOR HISTIDINE KINASE"/>
    <property type="match status" value="1"/>
</dbReference>
<dbReference type="Pfam" id="PF00989">
    <property type="entry name" value="PAS"/>
    <property type="match status" value="1"/>
</dbReference>
<dbReference type="InterPro" id="IPR003661">
    <property type="entry name" value="HisK_dim/P_dom"/>
</dbReference>
<keyword evidence="7" id="KW-0812">Transmembrane</keyword>
<keyword evidence="8" id="KW-0547">Nucleotide-binding</keyword>
<evidence type="ECO:0000313" key="18">
    <source>
        <dbReference type="EMBL" id="MFC3933615.1"/>
    </source>
</evidence>
<comment type="caution">
    <text evidence="18">The sequence shown here is derived from an EMBL/GenBank/DDBJ whole genome shotgun (WGS) entry which is preliminary data.</text>
</comment>
<dbReference type="PROSITE" id="PS50112">
    <property type="entry name" value="PAS"/>
    <property type="match status" value="1"/>
</dbReference>
<evidence type="ECO:0000256" key="14">
    <source>
        <dbReference type="SAM" id="MobiDB-lite"/>
    </source>
</evidence>
<dbReference type="Proteomes" id="UP001595693">
    <property type="component" value="Unassembled WGS sequence"/>
</dbReference>
<evidence type="ECO:0000256" key="8">
    <source>
        <dbReference type="ARBA" id="ARBA00022741"/>
    </source>
</evidence>
<dbReference type="SUPFAM" id="SSF47384">
    <property type="entry name" value="Homodimeric domain of signal transducing histidine kinase"/>
    <property type="match status" value="1"/>
</dbReference>
<comment type="catalytic activity">
    <reaction evidence="1">
        <text>ATP + protein L-histidine = ADP + protein N-phospho-L-histidine.</text>
        <dbReference type="EC" id="2.7.13.3"/>
    </reaction>
</comment>
<dbReference type="Gene3D" id="3.30.450.20">
    <property type="entry name" value="PAS domain"/>
    <property type="match status" value="3"/>
</dbReference>
<dbReference type="InterPro" id="IPR013767">
    <property type="entry name" value="PAS_fold"/>
</dbReference>
<dbReference type="PROSITE" id="PS50113">
    <property type="entry name" value="PAC"/>
    <property type="match status" value="1"/>
</dbReference>
<evidence type="ECO:0000256" key="7">
    <source>
        <dbReference type="ARBA" id="ARBA00022692"/>
    </source>
</evidence>
<dbReference type="InterPro" id="IPR005467">
    <property type="entry name" value="His_kinase_dom"/>
</dbReference>